<organism evidence="2 3">
    <name type="scientific">Dryococelus australis</name>
    <dbReference type="NCBI Taxonomy" id="614101"/>
    <lineage>
        <taxon>Eukaryota</taxon>
        <taxon>Metazoa</taxon>
        <taxon>Ecdysozoa</taxon>
        <taxon>Arthropoda</taxon>
        <taxon>Hexapoda</taxon>
        <taxon>Insecta</taxon>
        <taxon>Pterygota</taxon>
        <taxon>Neoptera</taxon>
        <taxon>Polyneoptera</taxon>
        <taxon>Phasmatodea</taxon>
        <taxon>Verophasmatodea</taxon>
        <taxon>Anareolatae</taxon>
        <taxon>Phasmatidae</taxon>
        <taxon>Eurycanthinae</taxon>
        <taxon>Dryococelus</taxon>
    </lineage>
</organism>
<evidence type="ECO:0000313" key="3">
    <source>
        <dbReference type="Proteomes" id="UP001159363"/>
    </source>
</evidence>
<name>A0ABQ9I606_9NEOP</name>
<dbReference type="Proteomes" id="UP001159363">
    <property type="component" value="Chromosome 2"/>
</dbReference>
<keyword evidence="3" id="KW-1185">Reference proteome</keyword>
<evidence type="ECO:0000259" key="1">
    <source>
        <dbReference type="PROSITE" id="PS50994"/>
    </source>
</evidence>
<accession>A0ABQ9I606</accession>
<dbReference type="PROSITE" id="PS50994">
    <property type="entry name" value="INTEGRASE"/>
    <property type="match status" value="1"/>
</dbReference>
<dbReference type="Gene3D" id="3.30.420.10">
    <property type="entry name" value="Ribonuclease H-like superfamily/Ribonuclease H"/>
    <property type="match status" value="1"/>
</dbReference>
<protein>
    <recommendedName>
        <fullName evidence="1">Integrase catalytic domain-containing protein</fullName>
    </recommendedName>
</protein>
<comment type="caution">
    <text evidence="2">The sequence shown here is derived from an EMBL/GenBank/DDBJ whole genome shotgun (WGS) entry which is preliminary data.</text>
</comment>
<dbReference type="EMBL" id="JARBHB010000002">
    <property type="protein sequence ID" value="KAJ8891786.1"/>
    <property type="molecule type" value="Genomic_DNA"/>
</dbReference>
<proteinExistence type="predicted"/>
<dbReference type="SUPFAM" id="SSF53098">
    <property type="entry name" value="Ribonuclease H-like"/>
    <property type="match status" value="1"/>
</dbReference>
<sequence length="294" mass="33766">MQVGNTMREEFECKIRELLGDKSDRSLLMSDDRRNELVEEIKSSRDKGKNGIPLSAKDYRHLKLFDVICIGDSEKKYSNITREVINVYLNPCELCTLKKKVKGKVFVVKPMVMFELNSPCQVDLIDMKSEPDGDYKFIQDHLTKFVVLRPLKMKTADELAYIILDIVCLLGAPNILHSDNGREFCDKMRRWELWWLNGMELILLIENCATPKAKDPSNERIKTSETTKILQVGSVVFELFKAQEIPVTILELREPLYEALFGVPQRNGLLDSCLPSDIAGNIDTEEQLEEYLSI</sequence>
<dbReference type="InterPro" id="IPR012337">
    <property type="entry name" value="RNaseH-like_sf"/>
</dbReference>
<dbReference type="InterPro" id="IPR001584">
    <property type="entry name" value="Integrase_cat-core"/>
</dbReference>
<reference evidence="2 3" key="1">
    <citation type="submission" date="2023-02" db="EMBL/GenBank/DDBJ databases">
        <title>LHISI_Scaffold_Assembly.</title>
        <authorList>
            <person name="Stuart O.P."/>
            <person name="Cleave R."/>
            <person name="Magrath M.J.L."/>
            <person name="Mikheyev A.S."/>
        </authorList>
    </citation>
    <scope>NUCLEOTIDE SEQUENCE [LARGE SCALE GENOMIC DNA]</scope>
    <source>
        <strain evidence="2">Daus_M_001</strain>
        <tissue evidence="2">Leg muscle</tissue>
    </source>
</reference>
<gene>
    <name evidence="2" type="ORF">PR048_004339</name>
</gene>
<dbReference type="InterPro" id="IPR036397">
    <property type="entry name" value="RNaseH_sf"/>
</dbReference>
<evidence type="ECO:0000313" key="2">
    <source>
        <dbReference type="EMBL" id="KAJ8891786.1"/>
    </source>
</evidence>
<feature type="domain" description="Integrase catalytic" evidence="1">
    <location>
        <begin position="106"/>
        <end position="184"/>
    </location>
</feature>